<name>A0A5R8PCZ8_9NOCA</name>
<proteinExistence type="predicted"/>
<comment type="caution">
    <text evidence="2">The sequence shown here is derived from an EMBL/GenBank/DDBJ whole genome shotgun (WGS) entry which is preliminary data.</text>
</comment>
<evidence type="ECO:0000313" key="3">
    <source>
        <dbReference type="Proteomes" id="UP000308349"/>
    </source>
</evidence>
<keyword evidence="1" id="KW-0732">Signal</keyword>
<accession>A0A5R8PCZ8</accession>
<dbReference type="AlphaFoldDB" id="A0A5R8PCZ8"/>
<sequence>MRLLAPLTAMIAPIACTLLASTPAAALSVTPSPSTVTVDLTQAEAQAITALNLGPLLGKLPPNFTPEAKQRLGESISQFAARAARQPGSTLLVIIDQPISSPVGVSVTIRS</sequence>
<protein>
    <recommendedName>
        <fullName evidence="4">TPM domain-containing protein</fullName>
    </recommendedName>
</protein>
<reference evidence="2 3" key="1">
    <citation type="submission" date="2019-05" db="EMBL/GenBank/DDBJ databases">
        <title>Genomes sequences of two Nocardia cyriacigeorgica environmental isolates, type strains Nocardia asteroides ATCC 19247 and Nocardia cyriacigeorgica DSM 44484.</title>
        <authorList>
            <person name="Vautrin F."/>
            <person name="Bergeron E."/>
            <person name="Dubost A."/>
            <person name="Abrouk D."/>
            <person name="Rodriguez Nava V."/>
            <person name="Pujic P."/>
        </authorList>
    </citation>
    <scope>NUCLEOTIDE SEQUENCE [LARGE SCALE GENOMIC DNA]</scope>
    <source>
        <strain evidence="2 3">EML 1456</strain>
    </source>
</reference>
<gene>
    <name evidence="2" type="ORF">FEK35_16775</name>
</gene>
<dbReference type="Proteomes" id="UP000308349">
    <property type="component" value="Unassembled WGS sequence"/>
</dbReference>
<evidence type="ECO:0000313" key="2">
    <source>
        <dbReference type="EMBL" id="TLG08831.1"/>
    </source>
</evidence>
<evidence type="ECO:0000256" key="1">
    <source>
        <dbReference type="SAM" id="SignalP"/>
    </source>
</evidence>
<feature type="signal peptide" evidence="1">
    <location>
        <begin position="1"/>
        <end position="26"/>
    </location>
</feature>
<evidence type="ECO:0008006" key="4">
    <source>
        <dbReference type="Google" id="ProtNLM"/>
    </source>
</evidence>
<organism evidence="2 3">
    <name type="scientific">Nocardia cyriacigeorgica</name>
    <dbReference type="NCBI Taxonomy" id="135487"/>
    <lineage>
        <taxon>Bacteria</taxon>
        <taxon>Bacillati</taxon>
        <taxon>Actinomycetota</taxon>
        <taxon>Actinomycetes</taxon>
        <taxon>Mycobacteriales</taxon>
        <taxon>Nocardiaceae</taxon>
        <taxon>Nocardia</taxon>
    </lineage>
</organism>
<feature type="chain" id="PRO_5024376742" description="TPM domain-containing protein" evidence="1">
    <location>
        <begin position="27"/>
        <end position="111"/>
    </location>
</feature>
<dbReference type="EMBL" id="VBUU01000016">
    <property type="protein sequence ID" value="TLG08831.1"/>
    <property type="molecule type" value="Genomic_DNA"/>
</dbReference>
<dbReference type="OrthoDB" id="4562072at2"/>